<dbReference type="AlphaFoldDB" id="A0A1Y5HFI6"/>
<evidence type="ECO:0000313" key="11">
    <source>
        <dbReference type="Proteomes" id="UP000227088"/>
    </source>
</evidence>
<dbReference type="InterPro" id="IPR001468">
    <property type="entry name" value="Indole-3-GlycerolPSynthase_CS"/>
</dbReference>
<dbReference type="UniPathway" id="UPA00035">
    <property type="reaction ID" value="UER00043"/>
</dbReference>
<dbReference type="HAMAP" id="MF_00134_B">
    <property type="entry name" value="IGPS_B"/>
    <property type="match status" value="1"/>
</dbReference>
<dbReference type="PROSITE" id="PS00614">
    <property type="entry name" value="IGPS"/>
    <property type="match status" value="1"/>
</dbReference>
<evidence type="ECO:0000256" key="7">
    <source>
        <dbReference type="ARBA" id="ARBA00023239"/>
    </source>
</evidence>
<evidence type="ECO:0000256" key="8">
    <source>
        <dbReference type="HAMAP-Rule" id="MF_00134"/>
    </source>
</evidence>
<dbReference type="Pfam" id="PF00218">
    <property type="entry name" value="IGPS"/>
    <property type="match status" value="1"/>
</dbReference>
<evidence type="ECO:0000313" key="10">
    <source>
        <dbReference type="EMBL" id="OUS33882.1"/>
    </source>
</evidence>
<dbReference type="PANTHER" id="PTHR22854:SF2">
    <property type="entry name" value="INDOLE-3-GLYCEROL-PHOSPHATE SYNTHASE"/>
    <property type="match status" value="1"/>
</dbReference>
<dbReference type="GO" id="GO:0000162">
    <property type="term" value="P:L-tryptophan biosynthetic process"/>
    <property type="evidence" value="ECO:0007669"/>
    <property type="project" value="UniProtKB-UniRule"/>
</dbReference>
<comment type="catalytic activity">
    <reaction evidence="1 8">
        <text>1-(2-carboxyphenylamino)-1-deoxy-D-ribulose 5-phosphate + H(+) = (1S,2R)-1-C-(indol-3-yl)glycerol 3-phosphate + CO2 + H2O</text>
        <dbReference type="Rhea" id="RHEA:23476"/>
        <dbReference type="ChEBI" id="CHEBI:15377"/>
        <dbReference type="ChEBI" id="CHEBI:15378"/>
        <dbReference type="ChEBI" id="CHEBI:16526"/>
        <dbReference type="ChEBI" id="CHEBI:58613"/>
        <dbReference type="ChEBI" id="CHEBI:58866"/>
        <dbReference type="EC" id="4.1.1.48"/>
    </reaction>
</comment>
<dbReference type="Proteomes" id="UP000227088">
    <property type="component" value="Unassembled WGS sequence"/>
</dbReference>
<gene>
    <name evidence="8 10" type="primary">trpC</name>
    <name evidence="10" type="ORF">A9R00_12850</name>
</gene>
<comment type="similarity">
    <text evidence="8">Belongs to the TrpC family.</text>
</comment>
<evidence type="ECO:0000256" key="6">
    <source>
        <dbReference type="ARBA" id="ARBA00023141"/>
    </source>
</evidence>
<dbReference type="CDD" id="cd00331">
    <property type="entry name" value="IGPS"/>
    <property type="match status" value="1"/>
</dbReference>
<dbReference type="InterPro" id="IPR013785">
    <property type="entry name" value="Aldolase_TIM"/>
</dbReference>
<dbReference type="SUPFAM" id="SSF51366">
    <property type="entry name" value="Ribulose-phoshate binding barrel"/>
    <property type="match status" value="1"/>
</dbReference>
<dbReference type="EMBL" id="MABE01000733">
    <property type="protein sequence ID" value="OUS33882.1"/>
    <property type="molecule type" value="Genomic_DNA"/>
</dbReference>
<keyword evidence="3 8" id="KW-0028">Amino-acid biosynthesis</keyword>
<dbReference type="NCBIfam" id="NF001373">
    <property type="entry name" value="PRK00278.1-6"/>
    <property type="match status" value="1"/>
</dbReference>
<organism evidence="10 11">
    <name type="scientific">Oleispira antarctica</name>
    <dbReference type="NCBI Taxonomy" id="188908"/>
    <lineage>
        <taxon>Bacteria</taxon>
        <taxon>Pseudomonadati</taxon>
        <taxon>Pseudomonadota</taxon>
        <taxon>Gammaproteobacteria</taxon>
        <taxon>Oceanospirillales</taxon>
        <taxon>Oceanospirillaceae</taxon>
        <taxon>Oleispira</taxon>
    </lineage>
</organism>
<reference evidence="11" key="1">
    <citation type="journal article" date="2017" name="Proc. Natl. Acad. Sci. U.S.A.">
        <title>Simulation of Deepwater Horizon oil plume reveals substrate specialization within a complex community of hydrocarbon degraders.</title>
        <authorList>
            <person name="Hu P."/>
            <person name="Dubinsky E.A."/>
            <person name="Probst A.J."/>
            <person name="Wang J."/>
            <person name="Sieber C.M.K."/>
            <person name="Tom L.M."/>
            <person name="Gardinali P."/>
            <person name="Banfield J.F."/>
            <person name="Atlas R.M."/>
            <person name="Andersen G.L."/>
        </authorList>
    </citation>
    <scope>NUCLEOTIDE SEQUENCE [LARGE SCALE GENOMIC DNA]</scope>
</reference>
<keyword evidence="5 8" id="KW-0822">Tryptophan biosynthesis</keyword>
<sequence length="264" mass="29294">MNTPTILKKILDTKVIEVKQRSAEFSRADIKARAFDQPEARGFYKAMQAKVAAGLPAVIAEVKKASPSKGVFREDFDPARIAESYEKAGAACLSILTDKDYFQGSEEFLQQGRNACSIPVIRKDFLIDPYQVYEAKVINADCILLIVSALSDMQLQDLSGLATELGMDVLVEVHDEQELHSALKLDTPLVGINNRNLHTFEVSLENTYGLLNQIPADRMVITESGILNRDDVAAMRAKQVNAFLVGEAFMRAEYPGDKLSELFF</sequence>
<keyword evidence="6 8" id="KW-0057">Aromatic amino acid biosynthesis</keyword>
<evidence type="ECO:0000256" key="2">
    <source>
        <dbReference type="ARBA" id="ARBA00004696"/>
    </source>
</evidence>
<dbReference type="GO" id="GO:0004640">
    <property type="term" value="F:phosphoribosylanthranilate isomerase activity"/>
    <property type="evidence" value="ECO:0007669"/>
    <property type="project" value="TreeGrafter"/>
</dbReference>
<comment type="caution">
    <text evidence="10">The sequence shown here is derived from an EMBL/GenBank/DDBJ whole genome shotgun (WGS) entry which is preliminary data.</text>
</comment>
<keyword evidence="4 8" id="KW-0210">Decarboxylase</keyword>
<evidence type="ECO:0000256" key="5">
    <source>
        <dbReference type="ARBA" id="ARBA00022822"/>
    </source>
</evidence>
<dbReference type="GO" id="GO:0004425">
    <property type="term" value="F:indole-3-glycerol-phosphate synthase activity"/>
    <property type="evidence" value="ECO:0007669"/>
    <property type="project" value="UniProtKB-UniRule"/>
</dbReference>
<evidence type="ECO:0000256" key="1">
    <source>
        <dbReference type="ARBA" id="ARBA00001633"/>
    </source>
</evidence>
<dbReference type="FunFam" id="3.20.20.70:FF:000024">
    <property type="entry name" value="Indole-3-glycerol phosphate synthase"/>
    <property type="match status" value="1"/>
</dbReference>
<name>A0A1Y5HFI6_OLEAN</name>
<accession>A0A1Y5HFI6</accession>
<dbReference type="InterPro" id="IPR011060">
    <property type="entry name" value="RibuloseP-bd_barrel"/>
</dbReference>
<evidence type="ECO:0000256" key="4">
    <source>
        <dbReference type="ARBA" id="ARBA00022793"/>
    </source>
</evidence>
<evidence type="ECO:0000259" key="9">
    <source>
        <dbReference type="Pfam" id="PF00218"/>
    </source>
</evidence>
<dbReference type="Gene3D" id="3.20.20.70">
    <property type="entry name" value="Aldolase class I"/>
    <property type="match status" value="1"/>
</dbReference>
<dbReference type="InterPro" id="IPR045186">
    <property type="entry name" value="Indole-3-glycerol_P_synth"/>
</dbReference>
<proteinExistence type="inferred from homology"/>
<feature type="domain" description="Indole-3-glycerol phosphate synthase" evidence="9">
    <location>
        <begin position="7"/>
        <end position="258"/>
    </location>
</feature>
<protein>
    <recommendedName>
        <fullName evidence="8">Indole-3-glycerol phosphate synthase</fullName>
        <shortName evidence="8">IGPS</shortName>
        <ecNumber evidence="8">4.1.1.48</ecNumber>
    </recommendedName>
</protein>
<comment type="pathway">
    <text evidence="2 8">Amino-acid biosynthesis; L-tryptophan biosynthesis; L-tryptophan from chorismate: step 4/5.</text>
</comment>
<keyword evidence="7 8" id="KW-0456">Lyase</keyword>
<dbReference type="InterPro" id="IPR013798">
    <property type="entry name" value="Indole-3-glycerol_P_synth_dom"/>
</dbReference>
<evidence type="ECO:0000256" key="3">
    <source>
        <dbReference type="ARBA" id="ARBA00022605"/>
    </source>
</evidence>
<dbReference type="NCBIfam" id="NF001377">
    <property type="entry name" value="PRK00278.2-4"/>
    <property type="match status" value="1"/>
</dbReference>
<dbReference type="PANTHER" id="PTHR22854">
    <property type="entry name" value="TRYPTOPHAN BIOSYNTHESIS PROTEIN"/>
    <property type="match status" value="1"/>
</dbReference>
<dbReference type="EC" id="4.1.1.48" evidence="8"/>